<protein>
    <submittedName>
        <fullName evidence="1">Uncharacterized protein</fullName>
    </submittedName>
</protein>
<dbReference type="AlphaFoldDB" id="A0AAV3ATQ4"/>
<dbReference type="EMBL" id="DYDO01000003">
    <property type="protein sequence ID" value="DBA27861.1"/>
    <property type="molecule type" value="Genomic_DNA"/>
</dbReference>
<organism evidence="1 2">
    <name type="scientific">Pyxicephalus adspersus</name>
    <name type="common">African bullfrog</name>
    <dbReference type="NCBI Taxonomy" id="30357"/>
    <lineage>
        <taxon>Eukaryota</taxon>
        <taxon>Metazoa</taxon>
        <taxon>Chordata</taxon>
        <taxon>Craniata</taxon>
        <taxon>Vertebrata</taxon>
        <taxon>Euteleostomi</taxon>
        <taxon>Amphibia</taxon>
        <taxon>Batrachia</taxon>
        <taxon>Anura</taxon>
        <taxon>Neobatrachia</taxon>
        <taxon>Ranoidea</taxon>
        <taxon>Pyxicephalidae</taxon>
        <taxon>Pyxicephalinae</taxon>
        <taxon>Pyxicephalus</taxon>
    </lineage>
</organism>
<gene>
    <name evidence="1" type="ORF">GDO54_008310</name>
</gene>
<keyword evidence="2" id="KW-1185">Reference proteome</keyword>
<name>A0AAV3ATQ4_PYXAD</name>
<evidence type="ECO:0000313" key="2">
    <source>
        <dbReference type="Proteomes" id="UP001181693"/>
    </source>
</evidence>
<evidence type="ECO:0000313" key="1">
    <source>
        <dbReference type="EMBL" id="DBA27861.1"/>
    </source>
</evidence>
<comment type="caution">
    <text evidence="1">The sequence shown here is derived from an EMBL/GenBank/DDBJ whole genome shotgun (WGS) entry which is preliminary data.</text>
</comment>
<accession>A0AAV3ATQ4</accession>
<reference evidence="1" key="1">
    <citation type="thesis" date="2020" institute="ProQuest LLC" country="789 East Eisenhower Parkway, Ann Arbor, MI, USA">
        <title>Comparative Genomics and Chromosome Evolution.</title>
        <authorList>
            <person name="Mudd A.B."/>
        </authorList>
    </citation>
    <scope>NUCLEOTIDE SEQUENCE</scope>
    <source>
        <strain evidence="1">1538</strain>
        <tissue evidence="1">Blood</tissue>
    </source>
</reference>
<proteinExistence type="predicted"/>
<dbReference type="Proteomes" id="UP001181693">
    <property type="component" value="Unassembled WGS sequence"/>
</dbReference>
<sequence length="82" mass="9560">MPLKQTSRGLVWSDLCFTSKYQHLLGNSSKKLKSKRIINYMVYTQQQNVKAWTSFIYVYLIPGSNRRNSTKLILLLTFLTKG</sequence>